<dbReference type="Pfam" id="PF09990">
    <property type="entry name" value="DUF2231"/>
    <property type="match status" value="1"/>
</dbReference>
<feature type="domain" description="DUF2231" evidence="2">
    <location>
        <begin position="14"/>
        <end position="148"/>
    </location>
</feature>
<dbReference type="InterPro" id="IPR019251">
    <property type="entry name" value="DUF2231_TM"/>
</dbReference>
<feature type="transmembrane region" description="Helical" evidence="1">
    <location>
        <begin position="86"/>
        <end position="105"/>
    </location>
</feature>
<gene>
    <name evidence="3" type="ORF">OIHEL45_16576</name>
</gene>
<keyword evidence="4" id="KW-1185">Reference proteome</keyword>
<feature type="transmembrane region" description="Helical" evidence="1">
    <location>
        <begin position="52"/>
        <end position="74"/>
    </location>
</feature>
<evidence type="ECO:0000313" key="3">
    <source>
        <dbReference type="EMBL" id="EDQ03262.1"/>
    </source>
</evidence>
<name>A0ABP2D4W7_9RHOB</name>
<keyword evidence="1" id="KW-0812">Transmembrane</keyword>
<proteinExistence type="predicted"/>
<organism evidence="3 4">
    <name type="scientific">Sulfitobacter indolifex HEL-45</name>
    <dbReference type="NCBI Taxonomy" id="391624"/>
    <lineage>
        <taxon>Bacteria</taxon>
        <taxon>Pseudomonadati</taxon>
        <taxon>Pseudomonadota</taxon>
        <taxon>Alphaproteobacteria</taxon>
        <taxon>Rhodobacterales</taxon>
        <taxon>Roseobacteraceae</taxon>
        <taxon>Sulfitobacter</taxon>
    </lineage>
</organism>
<evidence type="ECO:0000313" key="4">
    <source>
        <dbReference type="Proteomes" id="UP000003257"/>
    </source>
</evidence>
<feature type="transmembrane region" description="Helical" evidence="1">
    <location>
        <begin position="21"/>
        <end position="40"/>
    </location>
</feature>
<dbReference type="PIRSF" id="PIRSF029509">
    <property type="entry name" value="UCP029509"/>
    <property type="match status" value="1"/>
</dbReference>
<dbReference type="EMBL" id="ABID01000027">
    <property type="protein sequence ID" value="EDQ03262.1"/>
    <property type="molecule type" value="Genomic_DNA"/>
</dbReference>
<dbReference type="InterPro" id="IPR016923">
    <property type="entry name" value="UCP029509"/>
</dbReference>
<reference evidence="3 4" key="1">
    <citation type="submission" date="2007-11" db="EMBL/GenBank/DDBJ databases">
        <authorList>
            <person name="Wagner-Dobler I."/>
            <person name="Ferriera S."/>
            <person name="Johnson J."/>
            <person name="Kravitz S."/>
            <person name="Beeson K."/>
            <person name="Sutton G."/>
            <person name="Rogers Y.-H."/>
            <person name="Friedman R."/>
            <person name="Frazier M."/>
            <person name="Venter J.C."/>
        </authorList>
    </citation>
    <scope>NUCLEOTIDE SEQUENCE [LARGE SCALE GENOMIC DNA]</scope>
    <source>
        <strain evidence="3 4">HEL-45</strain>
    </source>
</reference>
<keyword evidence="1" id="KW-0472">Membrane</keyword>
<protein>
    <submittedName>
        <fullName evidence="3">Hypothetical membrane protein</fullName>
    </submittedName>
</protein>
<keyword evidence="1" id="KW-1133">Transmembrane helix</keyword>
<feature type="transmembrane region" description="Helical" evidence="1">
    <location>
        <begin position="117"/>
        <end position="140"/>
    </location>
</feature>
<comment type="caution">
    <text evidence="3">The sequence shown here is derived from an EMBL/GenBank/DDBJ whole genome shotgun (WGS) entry which is preliminary data.</text>
</comment>
<evidence type="ECO:0000256" key="1">
    <source>
        <dbReference type="SAM" id="Phobius"/>
    </source>
</evidence>
<dbReference type="Proteomes" id="UP000003257">
    <property type="component" value="Unassembled WGS sequence"/>
</dbReference>
<sequence length="151" mass="15904">MVSRSLNTTAAIMGRPIHAMLVSFPIVCFTLALLTDLAYWQTGILMWQHFSSWLLLAGLVMGGLAAIAGCIDLIGSARIRAISSVWVHAAGNVVVLALALVNSLVHAGDGWTAVVPWGLALSAATVLIMLVTSWLGSGLVHRHGVGVSRHD</sequence>
<accession>A0ABP2D4W7</accession>
<evidence type="ECO:0000259" key="2">
    <source>
        <dbReference type="Pfam" id="PF09990"/>
    </source>
</evidence>
<dbReference type="RefSeq" id="WP_007121153.1">
    <property type="nucleotide sequence ID" value="NZ_ABID01000027.1"/>
</dbReference>